<evidence type="ECO:0000256" key="16">
    <source>
        <dbReference type="ARBA" id="ARBA00022679"/>
    </source>
</evidence>
<dbReference type="AlphaFoldDB" id="A0A0U5BB22"/>
<evidence type="ECO:0000256" key="17">
    <source>
        <dbReference type="ARBA" id="ARBA00022683"/>
    </source>
</evidence>
<dbReference type="InterPro" id="IPR000032">
    <property type="entry name" value="HPr-like"/>
</dbReference>
<name>A0A0U5BB22_9MICO</name>
<dbReference type="Pfam" id="PF05524">
    <property type="entry name" value="PEP-utilisers_N"/>
    <property type="match status" value="1"/>
</dbReference>
<dbReference type="SUPFAM" id="SSF52009">
    <property type="entry name" value="Phosphohistidine domain"/>
    <property type="match status" value="1"/>
</dbReference>
<keyword evidence="17" id="KW-0598">Phosphotransferase system</keyword>
<dbReference type="InterPro" id="IPR036637">
    <property type="entry name" value="Phosphohistidine_dom_sf"/>
</dbReference>
<evidence type="ECO:0000256" key="13">
    <source>
        <dbReference type="ARBA" id="ARBA00022448"/>
    </source>
</evidence>
<comment type="catalytic activity">
    <reaction evidence="1">
        <text>L-histidyl-[protein] + phosphoenolpyruvate = N(pros)-phospho-L-histidyl-[protein] + pyruvate</text>
        <dbReference type="Rhea" id="RHEA:23880"/>
        <dbReference type="Rhea" id="RHEA-COMP:9745"/>
        <dbReference type="Rhea" id="RHEA-COMP:9746"/>
        <dbReference type="ChEBI" id="CHEBI:15361"/>
        <dbReference type="ChEBI" id="CHEBI:29979"/>
        <dbReference type="ChEBI" id="CHEBI:58702"/>
        <dbReference type="ChEBI" id="CHEBI:64837"/>
        <dbReference type="EC" id="2.7.3.9"/>
    </reaction>
</comment>
<keyword evidence="13" id="KW-0813">Transport</keyword>
<comment type="subunit">
    <text evidence="22">Homodimer. The dihydroxyacetone kinase complex is composed of a homodimer of DhaM, a homodimer of DhaK and the subunit DhaL.</text>
</comment>
<dbReference type="CDD" id="cd00367">
    <property type="entry name" value="PTS-HPr_like"/>
    <property type="match status" value="1"/>
</dbReference>
<comment type="subcellular location">
    <subcellularLocation>
        <location evidence="7">Cytoplasm</location>
    </subcellularLocation>
</comment>
<comment type="catalytic activity">
    <reaction evidence="2">
        <text>dihydroxyacetone + phosphoenolpyruvate = dihydroxyacetone phosphate + pyruvate</text>
        <dbReference type="Rhea" id="RHEA:18381"/>
        <dbReference type="ChEBI" id="CHEBI:15361"/>
        <dbReference type="ChEBI" id="CHEBI:16016"/>
        <dbReference type="ChEBI" id="CHEBI:57642"/>
        <dbReference type="ChEBI" id="CHEBI:58702"/>
        <dbReference type="EC" id="2.7.1.121"/>
    </reaction>
</comment>
<dbReference type="Proteomes" id="UP000218965">
    <property type="component" value="Chromosome"/>
</dbReference>
<dbReference type="EC" id="2.7.3.9" evidence="10"/>
<dbReference type="InterPro" id="IPR008731">
    <property type="entry name" value="PTS_EIN"/>
</dbReference>
<organism evidence="26 27">
    <name type="scientific">Microcella alkaliphila</name>
    <dbReference type="NCBI Taxonomy" id="279828"/>
    <lineage>
        <taxon>Bacteria</taxon>
        <taxon>Bacillati</taxon>
        <taxon>Actinomycetota</taxon>
        <taxon>Actinomycetes</taxon>
        <taxon>Micrococcales</taxon>
        <taxon>Microbacteriaceae</taxon>
        <taxon>Microcella</taxon>
    </lineage>
</organism>
<dbReference type="GO" id="GO:0008965">
    <property type="term" value="F:phosphoenolpyruvate-protein phosphotransferase activity"/>
    <property type="evidence" value="ECO:0007669"/>
    <property type="project" value="UniProtKB-EC"/>
</dbReference>
<keyword evidence="18" id="KW-0479">Metal-binding</keyword>
<dbReference type="PROSITE" id="PS51096">
    <property type="entry name" value="PTS_EIIA_TYPE_4"/>
    <property type="match status" value="1"/>
</dbReference>
<dbReference type="Pfam" id="PF00391">
    <property type="entry name" value="PEP-utilizers"/>
    <property type="match status" value="1"/>
</dbReference>
<dbReference type="Pfam" id="PF03610">
    <property type="entry name" value="EIIA-man"/>
    <property type="match status" value="1"/>
</dbReference>
<dbReference type="GO" id="GO:0047324">
    <property type="term" value="F:phosphoenolpyruvate-glycerone phosphotransferase activity"/>
    <property type="evidence" value="ECO:0007669"/>
    <property type="project" value="UniProtKB-EC"/>
</dbReference>
<evidence type="ECO:0000256" key="20">
    <source>
        <dbReference type="ARBA" id="ARBA00022842"/>
    </source>
</evidence>
<evidence type="ECO:0000256" key="19">
    <source>
        <dbReference type="ARBA" id="ARBA00022777"/>
    </source>
</evidence>
<dbReference type="InterPro" id="IPR001020">
    <property type="entry name" value="PTS_HPr_His_P_site"/>
</dbReference>
<evidence type="ECO:0000256" key="4">
    <source>
        <dbReference type="ARBA" id="ARBA00002728"/>
    </source>
</evidence>
<dbReference type="PANTHER" id="PTHR46244">
    <property type="entry name" value="PHOSPHOENOLPYRUVATE-PROTEIN PHOSPHOTRANSFERASE"/>
    <property type="match status" value="1"/>
</dbReference>
<protein>
    <recommendedName>
        <fullName evidence="12">Phosphocarrier protein HPr</fullName>
        <ecNumber evidence="9">2.7.1.121</ecNumber>
        <ecNumber evidence="10">2.7.3.9</ecNumber>
    </recommendedName>
    <alternativeName>
        <fullName evidence="11">Phosphoenolpyruvate-protein phosphotransferase</fullName>
    </alternativeName>
    <alternativeName>
        <fullName evidence="21">Phosphotransferase system, enzyme I</fullName>
    </alternativeName>
</protein>
<dbReference type="Gene3D" id="3.30.1340.10">
    <property type="entry name" value="HPr-like"/>
    <property type="match status" value="1"/>
</dbReference>
<comment type="function">
    <text evidence="6">General (non sugar-specific) component of the phosphoenolpyruvate-dependent sugar phosphotransferase system (sugar PTS). This major carbohydrate active-transport system catalyzes the phosphorylation of incoming sugar substrates concomitantly with their translocation across the cell membrane. The phosphoryl group from phosphoenolpyruvate (PEP) is transferred to the phosphoryl carrier protein HPr by enzyme I. Phospho-HPr then transfers it to the PTS EIIA domain.</text>
</comment>
<feature type="domain" description="HPr" evidence="25">
    <location>
        <begin position="160"/>
        <end position="251"/>
    </location>
</feature>
<keyword evidence="19" id="KW-0418">Kinase</keyword>
<feature type="domain" description="PTS EIIA type-4" evidence="24">
    <location>
        <begin position="3"/>
        <end position="135"/>
    </location>
</feature>
<dbReference type="SUPFAM" id="SSF53062">
    <property type="entry name" value="PTS system fructose IIA component-like"/>
    <property type="match status" value="1"/>
</dbReference>
<dbReference type="PROSITE" id="PS00369">
    <property type="entry name" value="PTS_HPR_HIS"/>
    <property type="match status" value="1"/>
</dbReference>
<dbReference type="PANTHER" id="PTHR46244:SF3">
    <property type="entry name" value="PHOSPHOENOLPYRUVATE-PROTEIN PHOSPHOTRANSFERASE"/>
    <property type="match status" value="1"/>
</dbReference>
<evidence type="ECO:0000256" key="5">
    <source>
        <dbReference type="ARBA" id="ARBA00002788"/>
    </source>
</evidence>
<dbReference type="InterPro" id="IPR035895">
    <property type="entry name" value="HPr-like_sf"/>
</dbReference>
<dbReference type="InterPro" id="IPR023151">
    <property type="entry name" value="PEP_util_CS"/>
</dbReference>
<evidence type="ECO:0000256" key="7">
    <source>
        <dbReference type="ARBA" id="ARBA00004496"/>
    </source>
</evidence>
<dbReference type="InterPro" id="IPR000121">
    <property type="entry name" value="PEP_util_C"/>
</dbReference>
<proteinExistence type="inferred from homology"/>
<dbReference type="InterPro" id="IPR015813">
    <property type="entry name" value="Pyrv/PenolPyrv_kinase-like_dom"/>
</dbReference>
<dbReference type="NCBIfam" id="TIGR01417">
    <property type="entry name" value="PTS_I_fam"/>
    <property type="match status" value="1"/>
</dbReference>
<dbReference type="KEGG" id="malk:MalAC0309_0567"/>
<feature type="region of interest" description="Disordered" evidence="23">
    <location>
        <begin position="254"/>
        <end position="281"/>
    </location>
</feature>
<dbReference type="Pfam" id="PF02896">
    <property type="entry name" value="PEP-utilizers_C"/>
    <property type="match status" value="1"/>
</dbReference>
<dbReference type="Gene3D" id="3.20.20.60">
    <property type="entry name" value="Phosphoenolpyruvate-binding domains"/>
    <property type="match status" value="1"/>
</dbReference>
<dbReference type="SUPFAM" id="SSF51621">
    <property type="entry name" value="Phosphoenolpyruvate/pyruvate domain"/>
    <property type="match status" value="1"/>
</dbReference>
<feature type="compositionally biased region" description="Low complexity" evidence="23">
    <location>
        <begin position="140"/>
        <end position="164"/>
    </location>
</feature>
<evidence type="ECO:0000256" key="12">
    <source>
        <dbReference type="ARBA" id="ARBA00020422"/>
    </source>
</evidence>
<evidence type="ECO:0000313" key="27">
    <source>
        <dbReference type="Proteomes" id="UP000218965"/>
    </source>
</evidence>
<dbReference type="InterPro" id="IPR006318">
    <property type="entry name" value="PTS_EI-like"/>
</dbReference>
<comment type="similarity">
    <text evidence="8">Belongs to the PEP-utilizing enzyme family.</text>
</comment>
<evidence type="ECO:0000256" key="11">
    <source>
        <dbReference type="ARBA" id="ARBA00016544"/>
    </source>
</evidence>
<dbReference type="Pfam" id="PF00381">
    <property type="entry name" value="PTS-HPr"/>
    <property type="match status" value="1"/>
</dbReference>
<dbReference type="GO" id="GO:0009401">
    <property type="term" value="P:phosphoenolpyruvate-dependent sugar phosphotransferase system"/>
    <property type="evidence" value="ECO:0007669"/>
    <property type="project" value="UniProtKB-KW"/>
</dbReference>
<evidence type="ECO:0000256" key="9">
    <source>
        <dbReference type="ARBA" id="ARBA00012095"/>
    </source>
</evidence>
<reference evidence="26 27" key="2">
    <citation type="submission" date="2016-01" db="EMBL/GenBank/DDBJ databases">
        <title>Microcella alkaliphila JAM AC0309 whole genome shotgun sequence.</title>
        <authorList>
            <person name="Kurata A."/>
            <person name="Hirose Y."/>
            <person name="Kishimoto N."/>
            <person name="Kobayashi T."/>
        </authorList>
    </citation>
    <scope>NUCLEOTIDE SEQUENCE [LARGE SCALE GENOMIC DNA]</scope>
    <source>
        <strain evidence="26 27">JAM AC0309</strain>
    </source>
</reference>
<evidence type="ECO:0000256" key="8">
    <source>
        <dbReference type="ARBA" id="ARBA00007837"/>
    </source>
</evidence>
<dbReference type="InterPro" id="IPR004701">
    <property type="entry name" value="PTS_EIIA_man-typ"/>
</dbReference>
<feature type="compositionally biased region" description="Low complexity" evidence="23">
    <location>
        <begin position="257"/>
        <end position="267"/>
    </location>
</feature>
<reference evidence="27" key="1">
    <citation type="submission" date="2015-12" db="EMBL/GenBank/DDBJ databases">
        <authorList>
            <person name="Shamseldin A."/>
            <person name="Moawad H."/>
            <person name="Abd El-Rahim W.M."/>
            <person name="Sadowsky M.J."/>
        </authorList>
    </citation>
    <scope>NUCLEOTIDE SEQUENCE [LARGE SCALE GENOMIC DNA]</scope>
    <source>
        <strain evidence="27">JAM AC0309</strain>
    </source>
</reference>
<dbReference type="PROSITE" id="PS00370">
    <property type="entry name" value="PEP_ENZYMES_PHOS_SITE"/>
    <property type="match status" value="1"/>
</dbReference>
<evidence type="ECO:0000256" key="14">
    <source>
        <dbReference type="ARBA" id="ARBA00022490"/>
    </source>
</evidence>
<dbReference type="InterPro" id="IPR050499">
    <property type="entry name" value="PEP-utilizing_PTS_enzyme"/>
</dbReference>
<evidence type="ECO:0000313" key="26">
    <source>
        <dbReference type="EMBL" id="BAU31439.1"/>
    </source>
</evidence>
<dbReference type="PROSITE" id="PS00742">
    <property type="entry name" value="PEP_ENZYMES_2"/>
    <property type="match status" value="1"/>
</dbReference>
<dbReference type="NCBIfam" id="TIGR02364">
    <property type="entry name" value="dha_pts"/>
    <property type="match status" value="1"/>
</dbReference>
<comment type="function">
    <text evidence="4">General (non sugar-specific) component of the phosphoenolpyruvate-dependent sugar phosphotransferase system (sugar PTS). This major carbohydrate active-transport system catalyzes the phosphorylation of incoming sugar substrates concomitantly with their translocation across the cell membrane. Enzyme I transfers the phosphoryl group from phosphoenolpyruvate (PEP) to the phosphoryl carrier protein (HPr).</text>
</comment>
<dbReference type="SUPFAM" id="SSF55594">
    <property type="entry name" value="HPr-like"/>
    <property type="match status" value="1"/>
</dbReference>
<dbReference type="OrthoDB" id="9765468at2"/>
<dbReference type="EC" id="2.7.1.121" evidence="9"/>
<dbReference type="GO" id="GO:0046872">
    <property type="term" value="F:metal ion binding"/>
    <property type="evidence" value="ECO:0007669"/>
    <property type="project" value="UniProtKB-KW"/>
</dbReference>
<dbReference type="Gene3D" id="1.10.274.10">
    <property type="entry name" value="PtsI, HPr-binding domain"/>
    <property type="match status" value="1"/>
</dbReference>
<evidence type="ECO:0000256" key="3">
    <source>
        <dbReference type="ARBA" id="ARBA00001946"/>
    </source>
</evidence>
<dbReference type="InterPro" id="IPR036618">
    <property type="entry name" value="PtsI_HPr-bd_sf"/>
</dbReference>
<comment type="cofactor">
    <cofactor evidence="3">
        <name>Mg(2+)</name>
        <dbReference type="ChEBI" id="CHEBI:18420"/>
    </cofactor>
</comment>
<dbReference type="InterPro" id="IPR018274">
    <property type="entry name" value="PEP_util_AS"/>
</dbReference>
<evidence type="ECO:0000259" key="24">
    <source>
        <dbReference type="PROSITE" id="PS51096"/>
    </source>
</evidence>
<evidence type="ECO:0000256" key="6">
    <source>
        <dbReference type="ARBA" id="ARBA00003681"/>
    </source>
</evidence>
<keyword evidence="16 26" id="KW-0808">Transferase</keyword>
<feature type="region of interest" description="Disordered" evidence="23">
    <location>
        <begin position="125"/>
        <end position="164"/>
    </location>
</feature>
<dbReference type="RefSeq" id="WP_096420656.1">
    <property type="nucleotide sequence ID" value="NZ_AP017315.1"/>
</dbReference>
<dbReference type="InterPro" id="IPR036662">
    <property type="entry name" value="PTS_EIIA_man-typ_sf"/>
</dbReference>
<evidence type="ECO:0000256" key="15">
    <source>
        <dbReference type="ARBA" id="ARBA00022597"/>
    </source>
</evidence>
<keyword evidence="14" id="KW-0963">Cytoplasm</keyword>
<dbReference type="PRINTS" id="PR01736">
    <property type="entry name" value="PHPHTRNFRASE"/>
</dbReference>
<dbReference type="PROSITE" id="PS51350">
    <property type="entry name" value="PTS_HPR_DOM"/>
    <property type="match status" value="1"/>
</dbReference>
<evidence type="ECO:0000256" key="18">
    <source>
        <dbReference type="ARBA" id="ARBA00022723"/>
    </source>
</evidence>
<sequence length="819" mass="83547">MSSVGVVAVSHSPALAEAAIALALEMTATGAPAVIAAAGTADGNIGTDAARIAEAIAEADSGDGVAVIMDLGSAIMSAELALEFVDPDLAERTRLVAAPFVEGLLAAVVRAAGGASLAEVAQEASGALRPKTDHLQSPTPDQDAAGAASAADEPPAPSDASSATATVRNVAGLHARPAAVIAGAVQSFDAEVMLQREDQAQRPPVSAASPIGIATLAAGPGTVVLIRATGPQAAEAVEHVRALIEEGFGEELAEGQAPTGAAAPTPARVDPTPTGPIGVSSGRVVGPAVVLRRTVREPSASDRVPEDARDGAVSLLREASIRVAERYRERAASVTGQRRTVLEATADMATDPTLVGGAEALIRDGGLTPTRAAWQVCAELAEQYRAAGGLIAERATDLLDVRNRLIAELRGEEPPGVPDRREPFILVADDLAPADTVALDPAVCLALITEQGGPTSHTAIIARELGLPAVVGYPEATSIVDGELLLVDGDTGEVVVRPDQASQATATGVITLPPFEGPGQTRDGLRVLLGANVGAPRDVARAVERGAEGVGLFRTEFCFLDRDTEPSIDEQVEAYREVFDGFAGQRVVVRTLDAGSDKPLPFLTNDDEPNPALGVRGLRTARRHPDVLERQVQAIARAAEGATADVWVMAPMVATAAEARDFVTLARGAGLATIGVMIETPAAGLTAVEVMREVDFVSLGTNDLAQYTMAADRQSGDLADLANPWQPALLRLIGMIGQASRDTSGTPVGVCGEAAADPDLACVLVGLGVTSLSMAARAITRVGARLGDVDLAACRRAAEAAIGAADPAEAKAAARAALG</sequence>
<evidence type="ECO:0000256" key="1">
    <source>
        <dbReference type="ARBA" id="ARBA00000683"/>
    </source>
</evidence>
<evidence type="ECO:0000256" key="2">
    <source>
        <dbReference type="ARBA" id="ARBA00001113"/>
    </source>
</evidence>
<evidence type="ECO:0000256" key="23">
    <source>
        <dbReference type="SAM" id="MobiDB-lite"/>
    </source>
</evidence>
<evidence type="ECO:0000256" key="10">
    <source>
        <dbReference type="ARBA" id="ARBA00012232"/>
    </source>
</evidence>
<keyword evidence="20" id="KW-0460">Magnesium</keyword>
<keyword evidence="15" id="KW-0762">Sugar transport</keyword>
<dbReference type="EMBL" id="AP017315">
    <property type="protein sequence ID" value="BAU31439.1"/>
    <property type="molecule type" value="Genomic_DNA"/>
</dbReference>
<dbReference type="InterPro" id="IPR040442">
    <property type="entry name" value="Pyrv_kinase-like_dom_sf"/>
</dbReference>
<dbReference type="InterPro" id="IPR012844">
    <property type="entry name" value="DhaM_N"/>
</dbReference>
<dbReference type="InterPro" id="IPR008279">
    <property type="entry name" value="PEP-util_enz_mobile_dom"/>
</dbReference>
<dbReference type="GO" id="GO:0005737">
    <property type="term" value="C:cytoplasm"/>
    <property type="evidence" value="ECO:0007669"/>
    <property type="project" value="UniProtKB-SubCell"/>
</dbReference>
<comment type="function">
    <text evidence="5">Component of the dihydroxyacetone kinase complex, which is responsible for the phosphoenolpyruvate (PEP)-dependent phosphorylation of dihydroxyacetone. DhaM serves as the phosphoryl donor. Is phosphorylated by phosphoenolpyruvate in an EI- and HPr-dependent reaction, and a phosphorelay system on histidine residues finally leads to phosphoryl transfer to DhaL and dihydroxyacetone.</text>
</comment>
<evidence type="ECO:0000256" key="22">
    <source>
        <dbReference type="ARBA" id="ARBA00046577"/>
    </source>
</evidence>
<dbReference type="NCBIfam" id="TIGR01003">
    <property type="entry name" value="PTS_HPr_family"/>
    <property type="match status" value="1"/>
</dbReference>
<dbReference type="Gene3D" id="3.40.50.510">
    <property type="entry name" value="Phosphotransferase system, mannose-type IIA component"/>
    <property type="match status" value="1"/>
</dbReference>
<dbReference type="Gene3D" id="3.50.30.10">
    <property type="entry name" value="Phosphohistidine domain"/>
    <property type="match status" value="1"/>
</dbReference>
<keyword evidence="26" id="KW-0670">Pyruvate</keyword>
<dbReference type="GO" id="GO:0016020">
    <property type="term" value="C:membrane"/>
    <property type="evidence" value="ECO:0007669"/>
    <property type="project" value="InterPro"/>
</dbReference>
<evidence type="ECO:0000256" key="21">
    <source>
        <dbReference type="ARBA" id="ARBA00033235"/>
    </source>
</evidence>
<gene>
    <name evidence="26" type="primary">ptsP_1</name>
    <name evidence="26" type="ORF">MalAC0309_0567</name>
</gene>
<accession>A0A0U5BB22</accession>
<dbReference type="SUPFAM" id="SSF47831">
    <property type="entry name" value="Enzyme I of the PEP:sugar phosphotransferase system HPr-binding (sub)domain"/>
    <property type="match status" value="1"/>
</dbReference>
<evidence type="ECO:0000259" key="25">
    <source>
        <dbReference type="PROSITE" id="PS51350"/>
    </source>
</evidence>